<proteinExistence type="predicted"/>
<name>A0A645D4V4_9ZZZZ</name>
<sequence length="90" mass="9490">MGDVAHKALARRIHRLQLVGHVVKGHGKLRDLIVAAHRGAGGQIAVTKRAGGRRDAAQGVGKAPGQHDGNNAGQQQHHARRQNKGGEHAL</sequence>
<organism evidence="2">
    <name type="scientific">bioreactor metagenome</name>
    <dbReference type="NCBI Taxonomy" id="1076179"/>
    <lineage>
        <taxon>unclassified sequences</taxon>
        <taxon>metagenomes</taxon>
        <taxon>ecological metagenomes</taxon>
    </lineage>
</organism>
<gene>
    <name evidence="2" type="ORF">SDC9_131179</name>
</gene>
<evidence type="ECO:0000256" key="1">
    <source>
        <dbReference type="SAM" id="MobiDB-lite"/>
    </source>
</evidence>
<feature type="region of interest" description="Disordered" evidence="1">
    <location>
        <begin position="46"/>
        <end position="90"/>
    </location>
</feature>
<dbReference type="EMBL" id="VSSQ01032743">
    <property type="protein sequence ID" value="MPM84108.1"/>
    <property type="molecule type" value="Genomic_DNA"/>
</dbReference>
<reference evidence="2" key="1">
    <citation type="submission" date="2019-08" db="EMBL/GenBank/DDBJ databases">
        <authorList>
            <person name="Kucharzyk K."/>
            <person name="Murdoch R.W."/>
            <person name="Higgins S."/>
            <person name="Loffler F."/>
        </authorList>
    </citation>
    <scope>NUCLEOTIDE SEQUENCE</scope>
</reference>
<protein>
    <submittedName>
        <fullName evidence="2">Uncharacterized protein</fullName>
    </submittedName>
</protein>
<evidence type="ECO:0000313" key="2">
    <source>
        <dbReference type="EMBL" id="MPM84108.1"/>
    </source>
</evidence>
<accession>A0A645D4V4</accession>
<dbReference type="AlphaFoldDB" id="A0A645D4V4"/>
<comment type="caution">
    <text evidence="2">The sequence shown here is derived from an EMBL/GenBank/DDBJ whole genome shotgun (WGS) entry which is preliminary data.</text>
</comment>